<dbReference type="PROSITE" id="PS50082">
    <property type="entry name" value="WD_REPEATS_2"/>
    <property type="match status" value="1"/>
</dbReference>
<feature type="domain" description="F-box" evidence="9">
    <location>
        <begin position="27"/>
        <end position="73"/>
    </location>
</feature>
<evidence type="ECO:0000256" key="7">
    <source>
        <dbReference type="PROSITE-ProRule" id="PRU00221"/>
    </source>
</evidence>
<evidence type="ECO:0000256" key="5">
    <source>
        <dbReference type="ARBA" id="ARBA00030034"/>
    </source>
</evidence>
<feature type="region of interest" description="Disordered" evidence="8">
    <location>
        <begin position="481"/>
        <end position="510"/>
    </location>
</feature>
<dbReference type="EMBL" id="JAPQKN010000002">
    <property type="protein sequence ID" value="KAJ5169099.1"/>
    <property type="molecule type" value="Genomic_DNA"/>
</dbReference>
<proteinExistence type="inferred from homology"/>
<dbReference type="OrthoDB" id="3219396at2759"/>
<comment type="similarity">
    <text evidence="2">Belongs to the WD repeat MET30/SCONB/SCON-2 family.</text>
</comment>
<dbReference type="InterPro" id="IPR036047">
    <property type="entry name" value="F-box-like_dom_sf"/>
</dbReference>
<dbReference type="InterPro" id="IPR001680">
    <property type="entry name" value="WD40_rpt"/>
</dbReference>
<dbReference type="PROSITE" id="PS50294">
    <property type="entry name" value="WD_REPEATS_REGION"/>
    <property type="match status" value="1"/>
</dbReference>
<keyword evidence="7" id="KW-0853">WD repeat</keyword>
<feature type="region of interest" description="Disordered" evidence="8">
    <location>
        <begin position="379"/>
        <end position="399"/>
    </location>
</feature>
<dbReference type="Pfam" id="PF12937">
    <property type="entry name" value="F-box-like"/>
    <property type="match status" value="1"/>
</dbReference>
<organism evidence="10 11">
    <name type="scientific">Penicillium canariense</name>
    <dbReference type="NCBI Taxonomy" id="189055"/>
    <lineage>
        <taxon>Eukaryota</taxon>
        <taxon>Fungi</taxon>
        <taxon>Dikarya</taxon>
        <taxon>Ascomycota</taxon>
        <taxon>Pezizomycotina</taxon>
        <taxon>Eurotiomycetes</taxon>
        <taxon>Eurotiomycetidae</taxon>
        <taxon>Eurotiales</taxon>
        <taxon>Aspergillaceae</taxon>
        <taxon>Penicillium</taxon>
    </lineage>
</organism>
<dbReference type="InterPro" id="IPR036322">
    <property type="entry name" value="WD40_repeat_dom_sf"/>
</dbReference>
<dbReference type="GeneID" id="81425994"/>
<feature type="region of interest" description="Disordered" evidence="8">
    <location>
        <begin position="1"/>
        <end position="23"/>
    </location>
</feature>
<dbReference type="PROSITE" id="PS50181">
    <property type="entry name" value="FBOX"/>
    <property type="match status" value="1"/>
</dbReference>
<comment type="function">
    <text evidence="1">Component of the SCF(sconB) E3 ubiquitin ligase complex involved in the regulation of sulfur metabolite repression, probably by mediating the inactivation or degradation of the metR transcription factor.</text>
</comment>
<dbReference type="AlphaFoldDB" id="A0A9W9I957"/>
<dbReference type="SUPFAM" id="SSF50978">
    <property type="entry name" value="WD40 repeat-like"/>
    <property type="match status" value="1"/>
</dbReference>
<keyword evidence="11" id="KW-1185">Reference proteome</keyword>
<dbReference type="Gene3D" id="2.130.10.10">
    <property type="entry name" value="YVTN repeat-like/Quinoprotein amine dehydrogenase"/>
    <property type="match status" value="1"/>
</dbReference>
<dbReference type="InterPro" id="IPR015943">
    <property type="entry name" value="WD40/YVTN_repeat-like_dom_sf"/>
</dbReference>
<reference evidence="10" key="1">
    <citation type="submission" date="2022-11" db="EMBL/GenBank/DDBJ databases">
        <authorList>
            <person name="Petersen C."/>
        </authorList>
    </citation>
    <scope>NUCLEOTIDE SEQUENCE</scope>
    <source>
        <strain evidence="10">IBT 26290</strain>
    </source>
</reference>
<feature type="compositionally biased region" description="Low complexity" evidence="8">
    <location>
        <begin position="382"/>
        <end position="391"/>
    </location>
</feature>
<reference evidence="10" key="2">
    <citation type="journal article" date="2023" name="IMA Fungus">
        <title>Comparative genomic study of the Penicillium genus elucidates a diverse pangenome and 15 lateral gene transfer events.</title>
        <authorList>
            <person name="Petersen C."/>
            <person name="Sorensen T."/>
            <person name="Nielsen M.R."/>
            <person name="Sondergaard T.E."/>
            <person name="Sorensen J.L."/>
            <person name="Fitzpatrick D.A."/>
            <person name="Frisvad J.C."/>
            <person name="Nielsen K.L."/>
        </authorList>
    </citation>
    <scope>NUCLEOTIDE SEQUENCE</scope>
    <source>
        <strain evidence="10">IBT 26290</strain>
    </source>
</reference>
<dbReference type="SMART" id="SM00256">
    <property type="entry name" value="FBOX"/>
    <property type="match status" value="1"/>
</dbReference>
<dbReference type="Gene3D" id="1.20.1280.50">
    <property type="match status" value="1"/>
</dbReference>
<evidence type="ECO:0000256" key="4">
    <source>
        <dbReference type="ARBA" id="ARBA00015819"/>
    </source>
</evidence>
<protein>
    <recommendedName>
        <fullName evidence="4">Probable E3 ubiquitin ligase complex SCF subunit sconB</fullName>
    </recommendedName>
    <alternativeName>
        <fullName evidence="6">Sulfur controller B</fullName>
    </alternativeName>
    <alternativeName>
        <fullName evidence="5">Sulfur metabolite repression control protein B</fullName>
    </alternativeName>
</protein>
<sequence length="560" mass="61765">MSKRQREDADSGLPPTKRGRDAVISPLDPLSSLSDELLLHILSFLPISSLNVCQRLSRRFHALGGDSELWKRQYYSQWVRPRARRLANVTRSAPPPKTDYTPKVSTWLDHSHLAEEGKATNWKGQYRLRHNWSTGVCRVTEVELPQPPSPPVLVELCAGVVFTADTSHGLRAWGAKDPTSCLAEIPLSNQPKMATVRPTALAVSQLDNEQEIVVGFDDGRFNRYIFDIQTSRLGLQSAHVGFKDGAITAMALSSPYLLMVSQYKSLSLYNLRALSQESENAGEAKYPRKLASLNAANMVAPMTLSLRPSSLEIVATIVYSFFRIGCGWSLGIQELRFSKDGQQLESRLASTVDSQYGIVPLRGWSSSRIRRHSIGIEDIEGPSSAAPATPSIAHQQPPTSMSYSHPYLLTSHADNTLTMYLVVSDSRSLFVRGGQRLWGHTSSVSAVQVTNRGKAVSVSSRGDEIRIWELETAVRSLGSRRPLREENSIQVSPENKSQEDSGLGVAPRGLRRGVSDSGLATGAPRDLSLIHGCVGFDEERVLLLREKTVGTQLLECYDFT</sequence>
<accession>A0A9W9I957</accession>
<evidence type="ECO:0000313" key="10">
    <source>
        <dbReference type="EMBL" id="KAJ5169099.1"/>
    </source>
</evidence>
<evidence type="ECO:0000256" key="3">
    <source>
        <dbReference type="ARBA" id="ARBA00011725"/>
    </source>
</evidence>
<comment type="caution">
    <text evidence="10">The sequence shown here is derived from an EMBL/GenBank/DDBJ whole genome shotgun (WGS) entry which is preliminary data.</text>
</comment>
<evidence type="ECO:0000256" key="2">
    <source>
        <dbReference type="ARBA" id="ARBA00007968"/>
    </source>
</evidence>
<evidence type="ECO:0000313" key="11">
    <source>
        <dbReference type="Proteomes" id="UP001149163"/>
    </source>
</evidence>
<dbReference type="Pfam" id="PF25499">
    <property type="entry name" value="Beta-prop_pof12"/>
    <property type="match status" value="1"/>
</dbReference>
<feature type="repeat" description="WD" evidence="7">
    <location>
        <begin position="437"/>
        <end position="472"/>
    </location>
</feature>
<evidence type="ECO:0000256" key="8">
    <source>
        <dbReference type="SAM" id="MobiDB-lite"/>
    </source>
</evidence>
<dbReference type="RefSeq" id="XP_056545560.1">
    <property type="nucleotide sequence ID" value="XM_056686818.1"/>
</dbReference>
<dbReference type="InterPro" id="IPR001810">
    <property type="entry name" value="F-box_dom"/>
</dbReference>
<evidence type="ECO:0000256" key="6">
    <source>
        <dbReference type="ARBA" id="ARBA00032113"/>
    </source>
</evidence>
<evidence type="ECO:0000259" key="9">
    <source>
        <dbReference type="PROSITE" id="PS50181"/>
    </source>
</evidence>
<dbReference type="Proteomes" id="UP001149163">
    <property type="component" value="Unassembled WGS sequence"/>
</dbReference>
<evidence type="ECO:0000256" key="1">
    <source>
        <dbReference type="ARBA" id="ARBA00002730"/>
    </source>
</evidence>
<name>A0A9W9I957_9EURO</name>
<comment type="subunit">
    <text evidence="3">Component of the SCF(sconB) E3 ubiquitin ligase complex.</text>
</comment>
<dbReference type="SUPFAM" id="SSF81383">
    <property type="entry name" value="F-box domain"/>
    <property type="match status" value="1"/>
</dbReference>
<gene>
    <name evidence="10" type="ORF">N7482_004693</name>
</gene>